<name>I3IGL1_9BACT</name>
<dbReference type="PANTHER" id="PTHR11575">
    <property type="entry name" value="5'-NUCLEOTIDASE-RELATED"/>
    <property type="match status" value="1"/>
</dbReference>
<dbReference type="InterPro" id="IPR023155">
    <property type="entry name" value="Cyt_c-552/4"/>
</dbReference>
<dbReference type="PANTHER" id="PTHR11575:SF24">
    <property type="entry name" value="5'-NUCLEOTIDASE"/>
    <property type="match status" value="1"/>
</dbReference>
<keyword evidence="3" id="KW-1185">Reference proteome</keyword>
<evidence type="ECO:0000313" key="2">
    <source>
        <dbReference type="EMBL" id="GAB60856.1"/>
    </source>
</evidence>
<dbReference type="InterPro" id="IPR006179">
    <property type="entry name" value="5_nucleotidase/apyrase"/>
</dbReference>
<dbReference type="OrthoDB" id="9814800at2"/>
<evidence type="ECO:0000313" key="3">
    <source>
        <dbReference type="Proteomes" id="UP000002985"/>
    </source>
</evidence>
<dbReference type="SUPFAM" id="SSF56300">
    <property type="entry name" value="Metallo-dependent phosphatases"/>
    <property type="match status" value="1"/>
</dbReference>
<dbReference type="GO" id="GO:0016787">
    <property type="term" value="F:hydrolase activity"/>
    <property type="evidence" value="ECO:0007669"/>
    <property type="project" value="InterPro"/>
</dbReference>
<dbReference type="GO" id="GO:0009166">
    <property type="term" value="P:nucleotide catabolic process"/>
    <property type="evidence" value="ECO:0007669"/>
    <property type="project" value="InterPro"/>
</dbReference>
<dbReference type="Proteomes" id="UP000002985">
    <property type="component" value="Unassembled WGS sequence"/>
</dbReference>
<protein>
    <submittedName>
        <fullName evidence="2">Putative cytochrome c-554</fullName>
    </submittedName>
</protein>
<feature type="domain" description="Cytochrome c-552/4" evidence="1">
    <location>
        <begin position="325"/>
        <end position="393"/>
    </location>
</feature>
<evidence type="ECO:0000259" key="1">
    <source>
        <dbReference type="Pfam" id="PF13435"/>
    </source>
</evidence>
<dbReference type="InterPro" id="IPR029052">
    <property type="entry name" value="Metallo-depent_PP-like"/>
</dbReference>
<dbReference type="STRING" id="247490.KSU1_A0089"/>
<accession>I3IGL1</accession>
<comment type="caution">
    <text evidence="2">The sequence shown here is derived from an EMBL/GenBank/DDBJ whole genome shotgun (WGS) entry which is preliminary data.</text>
</comment>
<dbReference type="EMBL" id="BAFH01000001">
    <property type="protein sequence ID" value="GAB60856.1"/>
    <property type="molecule type" value="Genomic_DNA"/>
</dbReference>
<dbReference type="InterPro" id="IPR036280">
    <property type="entry name" value="Multihaem_cyt_sf"/>
</dbReference>
<proteinExistence type="predicted"/>
<reference evidence="2 3" key="1">
    <citation type="journal article" date="2012" name="FEBS Lett.">
        <title>Anammox organism KSU-1 expresses a NirK-type copper-containing nitrite reductase instead of a NirS-type with cytochrome cd1.</title>
        <authorList>
            <person name="Hira D."/>
            <person name="Toh H."/>
            <person name="Migita C.T."/>
            <person name="Okubo H."/>
            <person name="Nishiyama T."/>
            <person name="Hattori M."/>
            <person name="Furukawa K."/>
            <person name="Fujii T."/>
        </authorList>
    </citation>
    <scope>NUCLEOTIDE SEQUENCE [LARGE SCALE GENOMIC DNA]</scope>
</reference>
<dbReference type="AlphaFoldDB" id="I3IGL1"/>
<organism evidence="2 3">
    <name type="scientific">Candidatus Jettenia caeni</name>
    <dbReference type="NCBI Taxonomy" id="247490"/>
    <lineage>
        <taxon>Bacteria</taxon>
        <taxon>Pseudomonadati</taxon>
        <taxon>Planctomycetota</taxon>
        <taxon>Candidatus Brocadiia</taxon>
        <taxon>Candidatus Brocadiales</taxon>
        <taxon>Candidatus Brocadiaceae</taxon>
        <taxon>Candidatus Jettenia</taxon>
    </lineage>
</organism>
<dbReference type="eggNOG" id="COG0737">
    <property type="taxonomic scope" value="Bacteria"/>
</dbReference>
<dbReference type="SUPFAM" id="SSF48695">
    <property type="entry name" value="Multiheme cytochromes"/>
    <property type="match status" value="1"/>
</dbReference>
<sequence>MKYFNYCAIFLFIFLPIKIYGAPMQALIIFSGEELGNLEPCGCYEGQIGGISRRHTFINSFVKQKNIILPVSLGDLSKGYGRQEEIKTEILGRAMQEMGYVLHSLGEKDVETGPQLLSYLSQVNNTTFLASNVKIIAPFPMKVHQYVLKEYSHSEYSFKIAFLSILSKSFSSASIANYVNIYEPVQALKPLIKRLHDKVNIIVLLSHTPKEESIEIAKFFPEIDLIITGHDIEDPQDSIIYVNNIPIVSPGKGGKYIGIARYSIQRNATKRMSVDIIPLDRKYKDSEKMKLLLEEYQRMLKEEDLLSKVSQVSLPDGLAYAGSSACGICHKMIYDHWSKTAHGVSYETLVYSGHQYDPECIKCHTTGYGYVSGFLNYEENQNLINVGCESCHGAGSFHIRNVNETSYSLTDENICETCHDSEHSPGFERNEYWRRIVHPEETLTNLPKVMK</sequence>
<gene>
    <name evidence="2" type="ORF">KSU1_A0089</name>
</gene>
<dbReference type="Gene3D" id="3.60.21.10">
    <property type="match status" value="1"/>
</dbReference>
<dbReference type="Pfam" id="PF13435">
    <property type="entry name" value="Cytochrome_C554"/>
    <property type="match status" value="1"/>
</dbReference>
<dbReference type="Gene3D" id="1.10.1130.10">
    <property type="entry name" value="Flavocytochrome C3, Chain A"/>
    <property type="match status" value="1"/>
</dbReference>